<keyword evidence="3" id="KW-0677">Repeat</keyword>
<name>A0A8J1TX81_OWEFU</name>
<dbReference type="InterPro" id="IPR018097">
    <property type="entry name" value="EGF_Ca-bd_CS"/>
</dbReference>
<dbReference type="SUPFAM" id="SSF57196">
    <property type="entry name" value="EGF/Laminin"/>
    <property type="match status" value="6"/>
</dbReference>
<dbReference type="PANTHER" id="PTHR24050:SF28">
    <property type="entry name" value="UROMODULIN-LIKE"/>
    <property type="match status" value="1"/>
</dbReference>
<feature type="compositionally biased region" description="Polar residues" evidence="6">
    <location>
        <begin position="1018"/>
        <end position="1028"/>
    </location>
</feature>
<evidence type="ECO:0000256" key="1">
    <source>
        <dbReference type="ARBA" id="ARBA00022536"/>
    </source>
</evidence>
<keyword evidence="8" id="KW-1185">Reference proteome</keyword>
<dbReference type="Gene3D" id="2.10.25.10">
    <property type="entry name" value="Laminin"/>
    <property type="match status" value="7"/>
</dbReference>
<feature type="compositionally biased region" description="Basic and acidic residues" evidence="6">
    <location>
        <begin position="423"/>
        <end position="457"/>
    </location>
</feature>
<comment type="caution">
    <text evidence="5">Lacks conserved residue(s) required for the propagation of feature annotation.</text>
</comment>
<dbReference type="PROSITE" id="PS50026">
    <property type="entry name" value="EGF_3"/>
    <property type="match status" value="5"/>
</dbReference>
<evidence type="ECO:0000256" key="4">
    <source>
        <dbReference type="ARBA" id="ARBA00023157"/>
    </source>
</evidence>
<dbReference type="SMART" id="SM00181">
    <property type="entry name" value="EGF"/>
    <property type="match status" value="8"/>
</dbReference>
<dbReference type="CDD" id="cd00054">
    <property type="entry name" value="EGF_CA"/>
    <property type="match status" value="3"/>
</dbReference>
<feature type="region of interest" description="Disordered" evidence="6">
    <location>
        <begin position="112"/>
        <end position="131"/>
    </location>
</feature>
<evidence type="ECO:0000256" key="3">
    <source>
        <dbReference type="ARBA" id="ARBA00022737"/>
    </source>
</evidence>
<dbReference type="PROSITE" id="PS00010">
    <property type="entry name" value="ASX_HYDROXYL"/>
    <property type="match status" value="2"/>
</dbReference>
<feature type="compositionally biased region" description="Polar residues" evidence="6">
    <location>
        <begin position="164"/>
        <end position="179"/>
    </location>
</feature>
<evidence type="ECO:0000256" key="2">
    <source>
        <dbReference type="ARBA" id="ARBA00022729"/>
    </source>
</evidence>
<dbReference type="InterPro" id="IPR001881">
    <property type="entry name" value="EGF-like_Ca-bd_dom"/>
</dbReference>
<sequence length="1321" mass="148464">MSKFEISNIKPNPYRNSDETCKDLACNQNCEMVHGVPQCSCMRGFYLRENGLTCVDVDECQRNHPCEQLCRNTRGSFRCSCQRGYVLNTDRKTCRRVYGIGGQYVYKSENIEKTTSQSPDQQQPQQDDPGQVLVGFGLQFIGDEDQETTTEQTHSTRPADVNNADFNTPKPENSDNNQIRHNSRIEHRFENQNNQYDNTRDTMARRNKYYKAWYPQYNQRAKTYYNQNQGARTYHYQNQGDRTYKSRNEEARTYYSQNQGDWNNRRYDDTATRRIGSQQIDFGLQYSNQGHISRPWVTVNRQPNYRQTYTRYLGRSQYRGSIPFRDNSQFRGNTQYRGDISFRENSRYRHNNQYGSQDRTQPSIQYKSNNQIQYTKQDNDPRMNPNAEIPQQKPVYASKFINAYNMDPSSLPTGAAYQPNDLEGNKGTEQNKNDDEDNKRDDDKEQLYSRNTEDRQQLDIGNNHYGRREQLHSGNTNNDERQQLHISKVKDGDDDNNDQMVKVYRKGHNLNHGKQFTFGLKYVDGSEKISRVGEETGIKPTERDDLNNEDTSNKKNEVDIVAPSVTHKSRVIPGGGVSQQTGINPPDRSRFDAAIYDNQGRDLHPDFSQFDVAIYPNDNRTDEAVRNSLNQAKQERNPAFGNQELANLNQIPTGNFQAGDRIYRGPVFSQTPPRGKPFKNGPFDQPVIRGPVFSQTPPEFPPGQGGVQQPVYRQAQGRRFQMKRPMFDPYSGQAHFSRWIQRNPWQVQEPCSSGCGYNGPCSSGCGSRSQFTNRFMGALYPCGGGSLGPCSENQWENNYPVLTDPTPCSGSGCINDPRPCAVPGGCQDLEMQDSGCPDGNCLNHGAAPCAVPGGCDNLDPFIGPQPCRDGECMNLEPTPCAVPGGCDGLDMMDGAGPCMGGDCGPPCDSGDCLNHEPAPCAVPGGCEQFDFQPSLNCPFGPCQSGALCTARGCQALGPLPCESADCADNHDHSPPCQDPTCDHHNNQHSNQLPWKPKHLGNRKDDESDSNNAKRDESPTSIPNIIPDSSTKDINKGAHTKPDENETPTETQQHEGRKIMCPDGAQLVHTEQGPQCTYLRNEECSPRCQNGGTCQRGKCVCPEGLQGNVCQHDIDECRENKHTCEYRCENTFAGHVCTCPPGMNVTATGACKELSCEPKCRNGGTCSMGKCQCPPGFRGKDCAIDINECDSATGKGLCEHICMNSYGSFTCHCPRGQILNDDQRTCKNQTSCSSECQNGGTCIDTRCQCAAGFYGRQCELDIDECHHFKPCSHTCVNTQGSYKCQCPEGYTLQYNKRRCEPLEDKNNRQRERERQYKQRSRS</sequence>
<keyword evidence="4 5" id="KW-1015">Disulfide bond</keyword>
<dbReference type="InterPro" id="IPR000742">
    <property type="entry name" value="EGF"/>
</dbReference>
<dbReference type="OrthoDB" id="10060424at2759"/>
<accession>A0A8J1TX81</accession>
<feature type="disulfide bond" evidence="5">
    <location>
        <begin position="1083"/>
        <end position="1093"/>
    </location>
</feature>
<dbReference type="Pfam" id="PF07645">
    <property type="entry name" value="EGF_CA"/>
    <property type="match status" value="4"/>
</dbReference>
<dbReference type="Proteomes" id="UP000749559">
    <property type="component" value="Unassembled WGS sequence"/>
</dbReference>
<dbReference type="SMART" id="SM00179">
    <property type="entry name" value="EGF_CA"/>
    <property type="match status" value="5"/>
</dbReference>
<dbReference type="InterPro" id="IPR013032">
    <property type="entry name" value="EGF-like_CS"/>
</dbReference>
<keyword evidence="2" id="KW-0732">Signal</keyword>
<organism evidence="7 8">
    <name type="scientific">Owenia fusiformis</name>
    <name type="common">Polychaete worm</name>
    <dbReference type="NCBI Taxonomy" id="6347"/>
    <lineage>
        <taxon>Eukaryota</taxon>
        <taxon>Metazoa</taxon>
        <taxon>Spiralia</taxon>
        <taxon>Lophotrochozoa</taxon>
        <taxon>Annelida</taxon>
        <taxon>Polychaeta</taxon>
        <taxon>Sedentaria</taxon>
        <taxon>Canalipalpata</taxon>
        <taxon>Sabellida</taxon>
        <taxon>Oweniida</taxon>
        <taxon>Oweniidae</taxon>
        <taxon>Owenia</taxon>
    </lineage>
</organism>
<dbReference type="PROSITE" id="PS01186">
    <property type="entry name" value="EGF_2"/>
    <property type="match status" value="4"/>
</dbReference>
<keyword evidence="1 5" id="KW-0245">EGF-like domain</keyword>
<evidence type="ECO:0000256" key="5">
    <source>
        <dbReference type="PROSITE-ProRule" id="PRU00076"/>
    </source>
</evidence>
<gene>
    <name evidence="7" type="ORF">OFUS_LOCUS21594</name>
</gene>
<evidence type="ECO:0000313" key="7">
    <source>
        <dbReference type="EMBL" id="CAH1797274.1"/>
    </source>
</evidence>
<dbReference type="FunFam" id="2.10.25.10:FF:000010">
    <property type="entry name" value="Pro-epidermal growth factor"/>
    <property type="match status" value="1"/>
</dbReference>
<dbReference type="EMBL" id="CAIIXF020000010">
    <property type="protein sequence ID" value="CAH1797274.1"/>
    <property type="molecule type" value="Genomic_DNA"/>
</dbReference>
<feature type="disulfide bond" evidence="5">
    <location>
        <begin position="1231"/>
        <end position="1241"/>
    </location>
</feature>
<feature type="disulfide bond" evidence="5">
    <location>
        <begin position="60"/>
        <end position="70"/>
    </location>
</feature>
<proteinExistence type="predicted"/>
<reference evidence="7" key="1">
    <citation type="submission" date="2022-03" db="EMBL/GenBank/DDBJ databases">
        <authorList>
            <person name="Martin C."/>
        </authorList>
    </citation>
    <scope>NUCLEOTIDE SEQUENCE</scope>
</reference>
<evidence type="ECO:0000313" key="8">
    <source>
        <dbReference type="Proteomes" id="UP000749559"/>
    </source>
</evidence>
<feature type="disulfide bond" evidence="5">
    <location>
        <begin position="1172"/>
        <end position="1181"/>
    </location>
</feature>
<comment type="caution">
    <text evidence="7">The sequence shown here is derived from an EMBL/GenBank/DDBJ whole genome shotgun (WGS) entry which is preliminary data.</text>
</comment>
<protein>
    <submittedName>
        <fullName evidence="7">Uncharacterized protein</fullName>
    </submittedName>
</protein>
<feature type="region of interest" description="Disordered" evidence="6">
    <location>
        <begin position="983"/>
        <end position="1055"/>
    </location>
</feature>
<dbReference type="InterPro" id="IPR049883">
    <property type="entry name" value="NOTCH1_EGF-like"/>
</dbReference>
<feature type="disulfide bond" evidence="5">
    <location>
        <begin position="1100"/>
        <end position="1109"/>
    </location>
</feature>
<feature type="disulfide bond" evidence="5">
    <location>
        <begin position="1155"/>
        <end position="1165"/>
    </location>
</feature>
<feature type="compositionally biased region" description="Low complexity" evidence="6">
    <location>
        <begin position="116"/>
        <end position="129"/>
    </location>
</feature>
<feature type="disulfide bond" evidence="5">
    <location>
        <begin position="1248"/>
        <end position="1257"/>
    </location>
</feature>
<dbReference type="Pfam" id="PF12661">
    <property type="entry name" value="hEGF"/>
    <property type="match status" value="2"/>
</dbReference>
<feature type="compositionally biased region" description="Basic and acidic residues" evidence="6">
    <location>
        <begin position="1029"/>
        <end position="1043"/>
    </location>
</feature>
<evidence type="ECO:0000256" key="6">
    <source>
        <dbReference type="SAM" id="MobiDB-lite"/>
    </source>
</evidence>
<dbReference type="InterPro" id="IPR000152">
    <property type="entry name" value="EGF-type_Asp/Asn_hydroxyl_site"/>
</dbReference>
<dbReference type="PANTHER" id="PTHR24050">
    <property type="entry name" value="PA14 DOMAIN-CONTAINING PROTEIN"/>
    <property type="match status" value="1"/>
</dbReference>
<feature type="disulfide bond" evidence="5">
    <location>
        <begin position="1264"/>
        <end position="1274"/>
    </location>
</feature>
<feature type="compositionally biased region" description="Basic and acidic residues" evidence="6">
    <location>
        <begin position="1001"/>
        <end position="1017"/>
    </location>
</feature>
<feature type="region of interest" description="Disordered" evidence="6">
    <location>
        <begin position="146"/>
        <end position="179"/>
    </location>
</feature>
<dbReference type="PROSITE" id="PS01187">
    <property type="entry name" value="EGF_CA"/>
    <property type="match status" value="2"/>
</dbReference>
<dbReference type="Pfam" id="PF23106">
    <property type="entry name" value="EGF_Teneurin"/>
    <property type="match status" value="1"/>
</dbReference>
<dbReference type="InterPro" id="IPR052235">
    <property type="entry name" value="Nephronectin_domain"/>
</dbReference>
<feature type="region of interest" description="Disordered" evidence="6">
    <location>
        <begin position="410"/>
        <end position="460"/>
    </location>
</feature>
<feature type="region of interest" description="Disordered" evidence="6">
    <location>
        <begin position="533"/>
        <end position="552"/>
    </location>
</feature>
<dbReference type="GO" id="GO:0005509">
    <property type="term" value="F:calcium ion binding"/>
    <property type="evidence" value="ECO:0007669"/>
    <property type="project" value="InterPro"/>
</dbReference>
<dbReference type="PROSITE" id="PS00022">
    <property type="entry name" value="EGF_1"/>
    <property type="match status" value="3"/>
</dbReference>